<proteinExistence type="predicted"/>
<protein>
    <submittedName>
        <fullName evidence="3">Uncharacterized protein</fullName>
    </submittedName>
</protein>
<feature type="compositionally biased region" description="Polar residues" evidence="2">
    <location>
        <begin position="296"/>
        <end position="310"/>
    </location>
</feature>
<organism evidence="3 4">
    <name type="scientific">Xylocopa violacea</name>
    <name type="common">Violet carpenter bee</name>
    <name type="synonym">Apis violacea</name>
    <dbReference type="NCBI Taxonomy" id="135666"/>
    <lineage>
        <taxon>Eukaryota</taxon>
        <taxon>Metazoa</taxon>
        <taxon>Ecdysozoa</taxon>
        <taxon>Arthropoda</taxon>
        <taxon>Hexapoda</taxon>
        <taxon>Insecta</taxon>
        <taxon>Pterygota</taxon>
        <taxon>Neoptera</taxon>
        <taxon>Endopterygota</taxon>
        <taxon>Hymenoptera</taxon>
        <taxon>Apocrita</taxon>
        <taxon>Aculeata</taxon>
        <taxon>Apoidea</taxon>
        <taxon>Anthophila</taxon>
        <taxon>Apidae</taxon>
        <taxon>Xylocopa</taxon>
        <taxon>Xylocopa</taxon>
    </lineage>
</organism>
<dbReference type="Proteomes" id="UP001642520">
    <property type="component" value="Unassembled WGS sequence"/>
</dbReference>
<keyword evidence="4" id="KW-1185">Reference proteome</keyword>
<feature type="coiled-coil region" evidence="1">
    <location>
        <begin position="6"/>
        <end position="33"/>
    </location>
</feature>
<keyword evidence="1" id="KW-0175">Coiled coil</keyword>
<feature type="compositionally biased region" description="Basic and acidic residues" evidence="2">
    <location>
        <begin position="277"/>
        <end position="292"/>
    </location>
</feature>
<accession>A0ABP1N5D0</accession>
<reference evidence="3 4" key="1">
    <citation type="submission" date="2024-08" db="EMBL/GenBank/DDBJ databases">
        <authorList>
            <person name="Will J Nash"/>
            <person name="Angela Man"/>
            <person name="Seanna McTaggart"/>
            <person name="Kendall Baker"/>
            <person name="Tom Barker"/>
            <person name="Leah Catchpole"/>
            <person name="Alex Durrant"/>
            <person name="Karim Gharbi"/>
            <person name="Naomi Irish"/>
            <person name="Gemy Kaithakottil"/>
            <person name="Debby Ku"/>
            <person name="Aaliyah Providence"/>
            <person name="Felix Shaw"/>
            <person name="David Swarbreck"/>
            <person name="Chris Watkins"/>
            <person name="Ann M. McCartney"/>
            <person name="Giulio Formenti"/>
            <person name="Alice Mouton"/>
            <person name="Noel Vella"/>
            <person name="Bjorn M von Reumont"/>
            <person name="Adriana Vella"/>
            <person name="Wilfried Haerty"/>
        </authorList>
    </citation>
    <scope>NUCLEOTIDE SEQUENCE [LARGE SCALE GENOMIC DNA]</scope>
</reference>
<evidence type="ECO:0000256" key="2">
    <source>
        <dbReference type="SAM" id="MobiDB-lite"/>
    </source>
</evidence>
<gene>
    <name evidence="3" type="ORF">XYLVIOL_LOCUS1258</name>
</gene>
<evidence type="ECO:0000256" key="1">
    <source>
        <dbReference type="SAM" id="Coils"/>
    </source>
</evidence>
<sequence length="310" mass="36721">MEDPELIELKKLKEELAAKARDLIEKLKKQENCDDSVKLKMPECMKDVIIEDRDIRDQEKQLFYDITRKVTGISYENVDRKWLHDKIYKYTAKLITDVLNVNVELIVKIENEEEFEISDVTCHFINTNKCRMLEIEPWIQNYTKMKNFSLLTSAITEYNEKSTVRQKMLDSLKAKQCAYYEECQDKNGGFYVYLHSPKDIKCIHIKFQWSVLLLKRSLHMGHYFIIQTTKNGLKFVKKNKPLLQKFEKKNFTRQELYFLWSELCSAVDLYDNENQDKTLDSDDNGNEDKTFDLYDNGSQDEASINSDTCI</sequence>
<evidence type="ECO:0000313" key="4">
    <source>
        <dbReference type="Proteomes" id="UP001642520"/>
    </source>
</evidence>
<feature type="region of interest" description="Disordered" evidence="2">
    <location>
        <begin position="277"/>
        <end position="310"/>
    </location>
</feature>
<comment type="caution">
    <text evidence="3">The sequence shown here is derived from an EMBL/GenBank/DDBJ whole genome shotgun (WGS) entry which is preliminary data.</text>
</comment>
<name>A0ABP1N5D0_XYLVO</name>
<dbReference type="EMBL" id="CAXAJV020001282">
    <property type="protein sequence ID" value="CAL7934876.1"/>
    <property type="molecule type" value="Genomic_DNA"/>
</dbReference>
<evidence type="ECO:0000313" key="3">
    <source>
        <dbReference type="EMBL" id="CAL7934876.1"/>
    </source>
</evidence>